<name>A0A2A9D4F7_9MICO</name>
<dbReference type="InterPro" id="IPR035906">
    <property type="entry name" value="MetI-like_sf"/>
</dbReference>
<comment type="subcellular location">
    <subcellularLocation>
        <location evidence="1 7">Cell membrane</location>
        <topology evidence="1 7">Multi-pass membrane protein</topology>
    </subcellularLocation>
</comment>
<reference evidence="9 10" key="1">
    <citation type="submission" date="2017-10" db="EMBL/GenBank/DDBJ databases">
        <title>Sequencing the genomes of 1000 actinobacteria strains.</title>
        <authorList>
            <person name="Klenk H.-P."/>
        </authorList>
    </citation>
    <scope>NUCLEOTIDE SEQUENCE [LARGE SCALE GENOMIC DNA]</scope>
    <source>
        <strain evidence="9 10">DSM 21801</strain>
    </source>
</reference>
<keyword evidence="2 7" id="KW-0813">Transport</keyword>
<evidence type="ECO:0000259" key="8">
    <source>
        <dbReference type="PROSITE" id="PS50928"/>
    </source>
</evidence>
<feature type="transmembrane region" description="Helical" evidence="7">
    <location>
        <begin position="264"/>
        <end position="285"/>
    </location>
</feature>
<evidence type="ECO:0000256" key="1">
    <source>
        <dbReference type="ARBA" id="ARBA00004651"/>
    </source>
</evidence>
<evidence type="ECO:0000256" key="6">
    <source>
        <dbReference type="ARBA" id="ARBA00023136"/>
    </source>
</evidence>
<comment type="similarity">
    <text evidence="7">Belongs to the binding-protein-dependent transport system permease family.</text>
</comment>
<feature type="transmembrane region" description="Helical" evidence="7">
    <location>
        <begin position="111"/>
        <end position="129"/>
    </location>
</feature>
<feature type="domain" description="ABC transmembrane type-1" evidence="8">
    <location>
        <begin position="75"/>
        <end position="285"/>
    </location>
</feature>
<dbReference type="Pfam" id="PF00528">
    <property type="entry name" value="BPD_transp_1"/>
    <property type="match status" value="1"/>
</dbReference>
<feature type="transmembrane region" description="Helical" evidence="7">
    <location>
        <begin position="158"/>
        <end position="179"/>
    </location>
</feature>
<evidence type="ECO:0000313" key="9">
    <source>
        <dbReference type="EMBL" id="PFG21271.1"/>
    </source>
</evidence>
<evidence type="ECO:0000256" key="4">
    <source>
        <dbReference type="ARBA" id="ARBA00022692"/>
    </source>
</evidence>
<evidence type="ECO:0000256" key="7">
    <source>
        <dbReference type="RuleBase" id="RU363032"/>
    </source>
</evidence>
<keyword evidence="6 7" id="KW-0472">Membrane</keyword>
<evidence type="ECO:0000256" key="2">
    <source>
        <dbReference type="ARBA" id="ARBA00022448"/>
    </source>
</evidence>
<evidence type="ECO:0000313" key="10">
    <source>
        <dbReference type="Proteomes" id="UP000224915"/>
    </source>
</evidence>
<dbReference type="EMBL" id="PDJD01000001">
    <property type="protein sequence ID" value="PFG21271.1"/>
    <property type="molecule type" value="Genomic_DNA"/>
</dbReference>
<comment type="caution">
    <text evidence="9">The sequence shown here is derived from an EMBL/GenBank/DDBJ whole genome shotgun (WGS) entry which is preliminary data.</text>
</comment>
<dbReference type="InterPro" id="IPR000515">
    <property type="entry name" value="MetI-like"/>
</dbReference>
<accession>A0A2A9D4F7</accession>
<keyword evidence="4 7" id="KW-0812">Transmembrane</keyword>
<proteinExistence type="inferred from homology"/>
<dbReference type="GO" id="GO:0005886">
    <property type="term" value="C:plasma membrane"/>
    <property type="evidence" value="ECO:0007669"/>
    <property type="project" value="UniProtKB-SubCell"/>
</dbReference>
<evidence type="ECO:0000256" key="5">
    <source>
        <dbReference type="ARBA" id="ARBA00022989"/>
    </source>
</evidence>
<dbReference type="GO" id="GO:0055085">
    <property type="term" value="P:transmembrane transport"/>
    <property type="evidence" value="ECO:0007669"/>
    <property type="project" value="InterPro"/>
</dbReference>
<organism evidence="9 10">
    <name type="scientific">Serinibacter salmoneus</name>
    <dbReference type="NCBI Taxonomy" id="556530"/>
    <lineage>
        <taxon>Bacteria</taxon>
        <taxon>Bacillati</taxon>
        <taxon>Actinomycetota</taxon>
        <taxon>Actinomycetes</taxon>
        <taxon>Micrococcales</taxon>
        <taxon>Beutenbergiaceae</taxon>
        <taxon>Serinibacter</taxon>
    </lineage>
</organism>
<sequence>MTRGAGTGAARRRRTGPAPWLAAPALGFFAFFALLPLVGVLVLSFTSWDGLGSPEFIGGSNWSRMLADPLTHNAIWLSVKVVLLCLLFQAPASLLLGVFMAGKQKWREVLSILYFLPLLFSSAAVAIAFKSLLDPNFGLGAATGLDFLSQDWLGQPDLALVVTVFVISWCFIPFHSLLYQAGARQIPTTMYEAALLDGANTWQRFWQITIPQLRYTIVTSTTLILVGSLTYFDLIYVLTGGGPGDATRILPLHMYLTGFRSFDMGGASVVAVLLVVVGLTMSLGLNRMSGSHRMDSQQEGA</sequence>
<feature type="transmembrane region" description="Helical" evidence="7">
    <location>
        <begin position="21"/>
        <end position="45"/>
    </location>
</feature>
<keyword evidence="10" id="KW-1185">Reference proteome</keyword>
<gene>
    <name evidence="9" type="ORF">ATL40_2897</name>
</gene>
<feature type="transmembrane region" description="Helical" evidence="7">
    <location>
        <begin position="74"/>
        <end position="99"/>
    </location>
</feature>
<dbReference type="OrthoDB" id="3614395at2"/>
<keyword evidence="3" id="KW-1003">Cell membrane</keyword>
<dbReference type="InterPro" id="IPR051393">
    <property type="entry name" value="ABC_transporter_permease"/>
</dbReference>
<dbReference type="PROSITE" id="PS50928">
    <property type="entry name" value="ABC_TM1"/>
    <property type="match status" value="1"/>
</dbReference>
<dbReference type="PANTHER" id="PTHR30193:SF37">
    <property type="entry name" value="INNER MEMBRANE ABC TRANSPORTER PERMEASE PROTEIN YCJO"/>
    <property type="match status" value="1"/>
</dbReference>
<dbReference type="PANTHER" id="PTHR30193">
    <property type="entry name" value="ABC TRANSPORTER PERMEASE PROTEIN"/>
    <property type="match status" value="1"/>
</dbReference>
<dbReference type="Gene3D" id="1.10.3720.10">
    <property type="entry name" value="MetI-like"/>
    <property type="match status" value="1"/>
</dbReference>
<dbReference type="Proteomes" id="UP000224915">
    <property type="component" value="Unassembled WGS sequence"/>
</dbReference>
<evidence type="ECO:0000256" key="3">
    <source>
        <dbReference type="ARBA" id="ARBA00022475"/>
    </source>
</evidence>
<dbReference type="AlphaFoldDB" id="A0A2A9D4F7"/>
<keyword evidence="5 7" id="KW-1133">Transmembrane helix</keyword>
<dbReference type="SUPFAM" id="SSF161098">
    <property type="entry name" value="MetI-like"/>
    <property type="match status" value="1"/>
</dbReference>
<dbReference type="CDD" id="cd06261">
    <property type="entry name" value="TM_PBP2"/>
    <property type="match status" value="1"/>
</dbReference>
<protein>
    <submittedName>
        <fullName evidence="9">Carbohydrate ABC transporter membrane protein 1 (CUT1 family)</fullName>
    </submittedName>
</protein>
<dbReference type="RefSeq" id="WP_098470126.1">
    <property type="nucleotide sequence ID" value="NZ_PDJD01000001.1"/>
</dbReference>